<dbReference type="InterPro" id="IPR003477">
    <property type="entry name" value="PemK-like"/>
</dbReference>
<evidence type="ECO:0008006" key="2">
    <source>
        <dbReference type="Google" id="ProtNLM"/>
    </source>
</evidence>
<dbReference type="SUPFAM" id="SSF50118">
    <property type="entry name" value="Cell growth inhibitor/plasmid maintenance toxic component"/>
    <property type="match status" value="1"/>
</dbReference>
<dbReference type="EMBL" id="LAZR01044417">
    <property type="protein sequence ID" value="KKL04696.1"/>
    <property type="molecule type" value="Genomic_DNA"/>
</dbReference>
<accession>A0A0F9CGC2</accession>
<reference evidence="1" key="1">
    <citation type="journal article" date="2015" name="Nature">
        <title>Complex archaea that bridge the gap between prokaryotes and eukaryotes.</title>
        <authorList>
            <person name="Spang A."/>
            <person name="Saw J.H."/>
            <person name="Jorgensen S.L."/>
            <person name="Zaremba-Niedzwiedzka K."/>
            <person name="Martijn J."/>
            <person name="Lind A.E."/>
            <person name="van Eijk R."/>
            <person name="Schleper C."/>
            <person name="Guy L."/>
            <person name="Ettema T.J."/>
        </authorList>
    </citation>
    <scope>NUCLEOTIDE SEQUENCE</scope>
</reference>
<protein>
    <recommendedName>
        <fullName evidence="2">mRNA interferase</fullName>
    </recommendedName>
</protein>
<dbReference type="GO" id="GO:0003677">
    <property type="term" value="F:DNA binding"/>
    <property type="evidence" value="ECO:0007669"/>
    <property type="project" value="InterPro"/>
</dbReference>
<proteinExistence type="predicted"/>
<name>A0A0F9CGC2_9ZZZZ</name>
<dbReference type="GO" id="GO:0006402">
    <property type="term" value="P:mRNA catabolic process"/>
    <property type="evidence" value="ECO:0007669"/>
    <property type="project" value="TreeGrafter"/>
</dbReference>
<evidence type="ECO:0000313" key="1">
    <source>
        <dbReference type="EMBL" id="KKL04696.1"/>
    </source>
</evidence>
<dbReference type="PANTHER" id="PTHR33988">
    <property type="entry name" value="ENDORIBONUCLEASE MAZF-RELATED"/>
    <property type="match status" value="1"/>
</dbReference>
<dbReference type="Gene3D" id="2.30.30.110">
    <property type="match status" value="1"/>
</dbReference>
<dbReference type="GO" id="GO:0004521">
    <property type="term" value="F:RNA endonuclease activity"/>
    <property type="evidence" value="ECO:0007669"/>
    <property type="project" value="TreeGrafter"/>
</dbReference>
<gene>
    <name evidence="1" type="ORF">LCGC14_2613480</name>
</gene>
<dbReference type="PIRSF" id="PIRSF033490">
    <property type="entry name" value="MazF"/>
    <property type="match status" value="1"/>
</dbReference>
<comment type="caution">
    <text evidence="1">The sequence shown here is derived from an EMBL/GenBank/DDBJ whole genome shotgun (WGS) entry which is preliminary data.</text>
</comment>
<dbReference type="GO" id="GO:0016075">
    <property type="term" value="P:rRNA catabolic process"/>
    <property type="evidence" value="ECO:0007669"/>
    <property type="project" value="TreeGrafter"/>
</dbReference>
<dbReference type="AlphaFoldDB" id="A0A0F9CGC2"/>
<dbReference type="InterPro" id="IPR011067">
    <property type="entry name" value="Plasmid_toxin/cell-grow_inhib"/>
</dbReference>
<sequence length="109" mass="12487">MKIKRGDVFWVSFDPSIGGEIKKKRPAVVVSTDKANPYLNRVVVIPLSSKISRIYPSEARISFQDKENKAMADQIRTISKRRLISKIGSLPLEEMEKIENKIKLFLELI</sequence>
<organism evidence="1">
    <name type="scientific">marine sediment metagenome</name>
    <dbReference type="NCBI Taxonomy" id="412755"/>
    <lineage>
        <taxon>unclassified sequences</taxon>
        <taxon>metagenomes</taxon>
        <taxon>ecological metagenomes</taxon>
    </lineage>
</organism>
<dbReference type="Pfam" id="PF02452">
    <property type="entry name" value="PemK_toxin"/>
    <property type="match status" value="1"/>
</dbReference>